<evidence type="ECO:0000256" key="6">
    <source>
        <dbReference type="ARBA" id="ARBA00022692"/>
    </source>
</evidence>
<keyword evidence="7 9" id="KW-1133">Transmembrane helix</keyword>
<comment type="similarity">
    <text evidence="2 9">Belongs to the membrane fusion protein (MFP) (TC 8.A.1) family.</text>
</comment>
<evidence type="ECO:0000256" key="1">
    <source>
        <dbReference type="ARBA" id="ARBA00004377"/>
    </source>
</evidence>
<feature type="coiled-coil region" evidence="10">
    <location>
        <begin position="146"/>
        <end position="275"/>
    </location>
</feature>
<evidence type="ECO:0000256" key="2">
    <source>
        <dbReference type="ARBA" id="ARBA00009477"/>
    </source>
</evidence>
<dbReference type="SUPFAM" id="SSF56954">
    <property type="entry name" value="Outer membrane efflux proteins (OEP)"/>
    <property type="match status" value="1"/>
</dbReference>
<reference evidence="13" key="1">
    <citation type="journal article" date="2014" name="ISME J.">
        <title>Ecophysiology of Thioploca ingrica as revealed by the complete genome sequence supplemented with proteomic evidence.</title>
        <authorList>
            <person name="Kojima H."/>
            <person name="Ogura Y."/>
            <person name="Yamamoto N."/>
            <person name="Togashi T."/>
            <person name="Mori H."/>
            <person name="Watanabe T."/>
            <person name="Nemoto F."/>
            <person name="Kurokawa K."/>
            <person name="Hayashi T."/>
            <person name="Fukui M."/>
        </authorList>
    </citation>
    <scope>NUCLEOTIDE SEQUENCE [LARGE SCALE GENOMIC DNA]</scope>
</reference>
<keyword evidence="10" id="KW-0175">Coiled coil</keyword>
<sequence length="429" mass="48315">MREYQQLLAKEAHPLSHVILWTTVCFFTTAMIWAYYSTLDEVTRGTGKVIPSRHVQVIQNLEGGIVSEILVKEGDQVNTGQVLLRIDDTRFASSYRESQVTSATLQAKIVRLTAESQGKPFKLPQNLTPAQTEPFLNEQALARSREQELQSQIEVLTQEIAQKKQEIKELASRQQQLQQSYELAQKELNITEPLVKKGVMSEVDLLRLQREASSIKAELEGARLHIPRAEAAVTEAERKIEELQMSFRTKALSDLNEIKAESSRLTESKRALEDRVIRTAVRSPVKGTVKRLKITTIGGVVQPGMDLIEIVPSEDKLLIEAQIRPSDIAFLHPGESAMVKFTAYDFSIFGGLRASLEHISADTITNERGESFFLIRLRTERNYLGTKAKPLPIISGMTVNVDILTGKKTLLDYLLKPIKKAQEQALRER</sequence>
<evidence type="ECO:0000313" key="13">
    <source>
        <dbReference type="EMBL" id="BAP54346.1"/>
    </source>
</evidence>
<dbReference type="PROSITE" id="PS00543">
    <property type="entry name" value="HLYD_FAMILY"/>
    <property type="match status" value="1"/>
</dbReference>
<dbReference type="Gene3D" id="2.40.50.100">
    <property type="match status" value="1"/>
</dbReference>
<evidence type="ECO:0000256" key="8">
    <source>
        <dbReference type="ARBA" id="ARBA00023136"/>
    </source>
</evidence>
<name>A0A090BU21_9GAMM</name>
<dbReference type="STRING" id="40754.THII_0049"/>
<dbReference type="SUPFAM" id="SSF111369">
    <property type="entry name" value="HlyD-like secretion proteins"/>
    <property type="match status" value="1"/>
</dbReference>
<protein>
    <recommendedName>
        <fullName evidence="9">Membrane fusion protein (MFP) family protein</fullName>
    </recommendedName>
</protein>
<dbReference type="EMBL" id="AP014633">
    <property type="protein sequence ID" value="BAP54346.1"/>
    <property type="molecule type" value="Genomic_DNA"/>
</dbReference>
<dbReference type="AlphaFoldDB" id="A0A090BU21"/>
<proteinExistence type="inferred from homology"/>
<dbReference type="InterPro" id="IPR006144">
    <property type="entry name" value="Secretion_HlyD_CS"/>
</dbReference>
<dbReference type="Pfam" id="PF25994">
    <property type="entry name" value="HH_AprE"/>
    <property type="match status" value="1"/>
</dbReference>
<dbReference type="Gene3D" id="2.40.30.170">
    <property type="match status" value="1"/>
</dbReference>
<evidence type="ECO:0000256" key="5">
    <source>
        <dbReference type="ARBA" id="ARBA00022519"/>
    </source>
</evidence>
<dbReference type="NCBIfam" id="TIGR01843">
    <property type="entry name" value="type_I_hlyD"/>
    <property type="match status" value="1"/>
</dbReference>
<dbReference type="HOGENOM" id="CLU_023976_8_0_6"/>
<keyword evidence="5 9" id="KW-0997">Cell inner membrane</keyword>
<evidence type="ECO:0000259" key="11">
    <source>
        <dbReference type="Pfam" id="PF25994"/>
    </source>
</evidence>
<accession>A0A090BU21</accession>
<evidence type="ECO:0000313" key="14">
    <source>
        <dbReference type="Proteomes" id="UP000031623"/>
    </source>
</evidence>
<feature type="transmembrane region" description="Helical" evidence="9">
    <location>
        <begin position="12"/>
        <end position="36"/>
    </location>
</feature>
<feature type="domain" description="AprE-like long alpha-helical hairpin" evidence="11">
    <location>
        <begin position="93"/>
        <end position="275"/>
    </location>
</feature>
<dbReference type="InterPro" id="IPR058982">
    <property type="entry name" value="Beta-barrel_AprE"/>
</dbReference>
<comment type="subcellular location">
    <subcellularLocation>
        <location evidence="1 9">Cell inner membrane</location>
        <topology evidence="1 9">Single-pass membrane protein</topology>
    </subcellularLocation>
</comment>
<evidence type="ECO:0000259" key="12">
    <source>
        <dbReference type="Pfam" id="PF26002"/>
    </source>
</evidence>
<evidence type="ECO:0000256" key="3">
    <source>
        <dbReference type="ARBA" id="ARBA00022448"/>
    </source>
</evidence>
<dbReference type="PANTHER" id="PTHR30386:SF26">
    <property type="entry name" value="TRANSPORT PROTEIN COMB"/>
    <property type="match status" value="1"/>
</dbReference>
<evidence type="ECO:0000256" key="4">
    <source>
        <dbReference type="ARBA" id="ARBA00022475"/>
    </source>
</evidence>
<dbReference type="GO" id="GO:0009306">
    <property type="term" value="P:protein secretion"/>
    <property type="evidence" value="ECO:0007669"/>
    <property type="project" value="InterPro"/>
</dbReference>
<dbReference type="Proteomes" id="UP000031623">
    <property type="component" value="Chromosome"/>
</dbReference>
<gene>
    <name evidence="13" type="ORF">THII_0049</name>
</gene>
<feature type="domain" description="AprE-like beta-barrel" evidence="12">
    <location>
        <begin position="317"/>
        <end position="406"/>
    </location>
</feature>
<evidence type="ECO:0000256" key="7">
    <source>
        <dbReference type="ARBA" id="ARBA00022989"/>
    </source>
</evidence>
<keyword evidence="6 9" id="KW-0812">Transmembrane</keyword>
<organism evidence="13 14">
    <name type="scientific">Thioploca ingrica</name>
    <dbReference type="NCBI Taxonomy" id="40754"/>
    <lineage>
        <taxon>Bacteria</taxon>
        <taxon>Pseudomonadati</taxon>
        <taxon>Pseudomonadota</taxon>
        <taxon>Gammaproteobacteria</taxon>
        <taxon>Thiotrichales</taxon>
        <taxon>Thiotrichaceae</taxon>
        <taxon>Thioploca</taxon>
    </lineage>
</organism>
<evidence type="ECO:0000256" key="9">
    <source>
        <dbReference type="RuleBase" id="RU365093"/>
    </source>
</evidence>
<dbReference type="InterPro" id="IPR050739">
    <property type="entry name" value="MFP"/>
</dbReference>
<dbReference type="KEGG" id="tig:THII_0049"/>
<keyword evidence="14" id="KW-1185">Reference proteome</keyword>
<keyword evidence="8 9" id="KW-0472">Membrane</keyword>
<evidence type="ECO:0000256" key="10">
    <source>
        <dbReference type="SAM" id="Coils"/>
    </source>
</evidence>
<dbReference type="Pfam" id="PF26002">
    <property type="entry name" value="Beta-barrel_AprE"/>
    <property type="match status" value="1"/>
</dbReference>
<dbReference type="GO" id="GO:0005886">
    <property type="term" value="C:plasma membrane"/>
    <property type="evidence" value="ECO:0007669"/>
    <property type="project" value="UniProtKB-SubCell"/>
</dbReference>
<dbReference type="InterPro" id="IPR058781">
    <property type="entry name" value="HH_AprE-like"/>
</dbReference>
<keyword evidence="3 9" id="KW-0813">Transport</keyword>
<dbReference type="OrthoDB" id="9775513at2"/>
<dbReference type="PRINTS" id="PR01490">
    <property type="entry name" value="RTXTOXIND"/>
</dbReference>
<keyword evidence="4 9" id="KW-1003">Cell membrane</keyword>
<dbReference type="InterPro" id="IPR010129">
    <property type="entry name" value="T1SS_HlyD"/>
</dbReference>
<dbReference type="PANTHER" id="PTHR30386">
    <property type="entry name" value="MEMBRANE FUSION SUBUNIT OF EMRAB-TOLC MULTIDRUG EFFLUX PUMP"/>
    <property type="match status" value="1"/>
</dbReference>